<dbReference type="SUPFAM" id="SSF46689">
    <property type="entry name" value="Homeodomain-like"/>
    <property type="match status" value="1"/>
</dbReference>
<gene>
    <name evidence="6" type="ORF">CTEN210_08835</name>
</gene>
<comment type="caution">
    <text evidence="6">The sequence shown here is derived from an EMBL/GenBank/DDBJ whole genome shotgun (WGS) entry which is preliminary data.</text>
</comment>
<dbReference type="Pfam" id="PF16496">
    <property type="entry name" value="SWIRM-assoc_2"/>
    <property type="match status" value="1"/>
</dbReference>
<dbReference type="Proteomes" id="UP001054902">
    <property type="component" value="Unassembled WGS sequence"/>
</dbReference>
<keyword evidence="1" id="KW-0805">Transcription regulation</keyword>
<keyword evidence="2" id="KW-0804">Transcription</keyword>
<feature type="compositionally biased region" description="Basic and acidic residues" evidence="3">
    <location>
        <begin position="658"/>
        <end position="669"/>
    </location>
</feature>
<organism evidence="6 7">
    <name type="scientific">Chaetoceros tenuissimus</name>
    <dbReference type="NCBI Taxonomy" id="426638"/>
    <lineage>
        <taxon>Eukaryota</taxon>
        <taxon>Sar</taxon>
        <taxon>Stramenopiles</taxon>
        <taxon>Ochrophyta</taxon>
        <taxon>Bacillariophyta</taxon>
        <taxon>Coscinodiscophyceae</taxon>
        <taxon>Chaetocerotophycidae</taxon>
        <taxon>Chaetocerotales</taxon>
        <taxon>Chaetocerotaceae</taxon>
        <taxon>Chaetoceros</taxon>
    </lineage>
</organism>
<feature type="compositionally biased region" description="Polar residues" evidence="3">
    <location>
        <begin position="1"/>
        <end position="15"/>
    </location>
</feature>
<dbReference type="PROSITE" id="PS50934">
    <property type="entry name" value="SWIRM"/>
    <property type="match status" value="1"/>
</dbReference>
<dbReference type="Pfam" id="PF04433">
    <property type="entry name" value="SWIRM"/>
    <property type="match status" value="1"/>
</dbReference>
<feature type="domain" description="Chromo" evidence="5">
    <location>
        <begin position="8"/>
        <end position="356"/>
    </location>
</feature>
<evidence type="ECO:0000256" key="3">
    <source>
        <dbReference type="SAM" id="MobiDB-lite"/>
    </source>
</evidence>
<feature type="domain" description="SWIRM" evidence="4">
    <location>
        <begin position="672"/>
        <end position="769"/>
    </location>
</feature>
<dbReference type="InterPro" id="IPR036388">
    <property type="entry name" value="WH-like_DNA-bd_sf"/>
</dbReference>
<dbReference type="Gene3D" id="1.10.10.10">
    <property type="entry name" value="Winged helix-like DNA-binding domain superfamily/Winged helix DNA-binding domain"/>
    <property type="match status" value="1"/>
</dbReference>
<evidence type="ECO:0000313" key="7">
    <source>
        <dbReference type="Proteomes" id="UP001054902"/>
    </source>
</evidence>
<evidence type="ECO:0000313" key="6">
    <source>
        <dbReference type="EMBL" id="GFH52359.1"/>
    </source>
</evidence>
<dbReference type="InterPro" id="IPR049898">
    <property type="entry name" value="MARR_BRCT_CHROMO"/>
</dbReference>
<evidence type="ECO:0000256" key="1">
    <source>
        <dbReference type="ARBA" id="ARBA00023015"/>
    </source>
</evidence>
<feature type="region of interest" description="Disordered" evidence="3">
    <location>
        <begin position="1"/>
        <end position="21"/>
    </location>
</feature>
<keyword evidence="7" id="KW-1185">Reference proteome</keyword>
<feature type="compositionally biased region" description="Low complexity" evidence="3">
    <location>
        <begin position="604"/>
        <end position="620"/>
    </location>
</feature>
<sequence>MSANPNANAAGTNDATPLIPPLNPYSPQEIAAFSNLDLALRSNPELAREGATLLNPKALARLVQGIKFFQDTHLGRHPTSKYAKTKKWPIPKLPDEFFRNRDPKGPLYHLFVSAYGYKKDASWRQFDFQSKIRFNDNILLMKKIYKDLSEGGHLNFPKVYLDESIPKEHVADLKATLKKFGGKIVKDPCGTGENAPTHIVVWDAEEHDSEATLEGEKNAGDLIEKMYLKTLTVVDPTKTKKSGGIIETTMQDSKKKGGKLKYPKGGAPIIFTDPMAFVHWWYHPASYDEWMPAADVAGPDTDVPPRPEGGPWIVGCKFIRDVKNFNEWGWEPDYAVSDFEKKTKCYPALAKKLEEEAKNREAAKPKTLKIRLSLSGAAKPVEKEKEVEKEVAPVVEPQKKKRKHLGMQPKQIFNGFYDDKNKRMKQTVFNGALNIPSGVLDMVRDAIQSVAPDALNGTTDDFELPSVLDIERPSLDPNMSFNFLITELRAGQNGTTLVTARRQALPSIERIRGGGDDDVVMNDANAPVPAQQSAPQQQQPLPQSIEPNPVVAVAPTQQAPAPVPVVAPAPVPVQPVAVEPTPVHILINVEPTPVFKTAITTSAPAAAPVPSQPAAPATAPLMASSTPTAVAPSVPTLSTSEKEESKEKEPTINALPDSNEKEEEKELKGMQEPSTKFPSWYNKKAVSNIEKSLLPEWFNNSAEHRSEATYIVAREGILEAACKSSAKYLTSSAVRRCVAGDAGSIMRLFEFLVHYGFINGSAIGDHAPLQVTNEVTKPTPALGEKWTSKMTQVLGAAVARSSKKRKLEDESMERLEVDWESVATEVGCGLTPEECYEKFISTDFSKVTGEEEDVQVNDLSPSSEETSRQDLIAELVDGVKPEVAKVVVDAALQATSGETNEAQKAAVLGVIASKAAAIGEEEEKATSRILDEIIDLRMSKLENRLSLLDDLEGMLDAERMALELERRDLYTNRCRYWFNADASS</sequence>
<protein>
    <recommendedName>
        <fullName evidence="8">SWIRM domain-containing protein</fullName>
    </recommendedName>
</protein>
<accession>A0AAD3CUY7</accession>
<dbReference type="InterPro" id="IPR032451">
    <property type="entry name" value="SMARCC_C"/>
</dbReference>
<feature type="compositionally biased region" description="Basic and acidic residues" evidence="3">
    <location>
        <begin position="640"/>
        <end position="650"/>
    </location>
</feature>
<dbReference type="EMBL" id="BLLK01000045">
    <property type="protein sequence ID" value="GFH52359.1"/>
    <property type="molecule type" value="Genomic_DNA"/>
</dbReference>
<dbReference type="InterPro" id="IPR007526">
    <property type="entry name" value="SWIRM"/>
</dbReference>
<dbReference type="PROSITE" id="PS52032">
    <property type="entry name" value="MARR_BRCT_CHROMO"/>
    <property type="match status" value="1"/>
</dbReference>
<dbReference type="AlphaFoldDB" id="A0AAD3CUY7"/>
<evidence type="ECO:0008006" key="8">
    <source>
        <dbReference type="Google" id="ProtNLM"/>
    </source>
</evidence>
<feature type="region of interest" description="Disordered" evidence="3">
    <location>
        <begin position="604"/>
        <end position="675"/>
    </location>
</feature>
<dbReference type="InterPro" id="IPR032450">
    <property type="entry name" value="SMARCC_N"/>
</dbReference>
<evidence type="ECO:0000259" key="4">
    <source>
        <dbReference type="PROSITE" id="PS50934"/>
    </source>
</evidence>
<evidence type="ECO:0000256" key="2">
    <source>
        <dbReference type="ARBA" id="ARBA00023163"/>
    </source>
</evidence>
<evidence type="ECO:0000259" key="5">
    <source>
        <dbReference type="PROSITE" id="PS52032"/>
    </source>
</evidence>
<proteinExistence type="predicted"/>
<name>A0AAD3CUY7_9STRA</name>
<reference evidence="6 7" key="1">
    <citation type="journal article" date="2021" name="Sci. Rep.">
        <title>The genome of the diatom Chaetoceros tenuissimus carries an ancient integrated fragment of an extant virus.</title>
        <authorList>
            <person name="Hongo Y."/>
            <person name="Kimura K."/>
            <person name="Takaki Y."/>
            <person name="Yoshida Y."/>
            <person name="Baba S."/>
            <person name="Kobayashi G."/>
            <person name="Nagasaki K."/>
            <person name="Hano T."/>
            <person name="Tomaru Y."/>
        </authorList>
    </citation>
    <scope>NUCLEOTIDE SEQUENCE [LARGE SCALE GENOMIC DNA]</scope>
    <source>
        <strain evidence="6 7">NIES-3715</strain>
    </source>
</reference>
<dbReference type="InterPro" id="IPR009057">
    <property type="entry name" value="Homeodomain-like_sf"/>
</dbReference>
<dbReference type="Pfam" id="PF16495">
    <property type="entry name" value="SWIRM-assoc_1"/>
    <property type="match status" value="1"/>
</dbReference>